<dbReference type="InParanoid" id="G0PF37"/>
<dbReference type="GO" id="GO:0003676">
    <property type="term" value="F:nucleic acid binding"/>
    <property type="evidence" value="ECO:0007669"/>
    <property type="project" value="InterPro"/>
</dbReference>
<dbReference type="AlphaFoldDB" id="G0PF37"/>
<dbReference type="PROSITE" id="PS51192">
    <property type="entry name" value="HELICASE_ATP_BIND_1"/>
    <property type="match status" value="1"/>
</dbReference>
<evidence type="ECO:0000313" key="11">
    <source>
        <dbReference type="Proteomes" id="UP000008068"/>
    </source>
</evidence>
<dbReference type="PROSITE" id="PS51194">
    <property type="entry name" value="HELICASE_CTER"/>
    <property type="match status" value="1"/>
</dbReference>
<name>G0PF37_CAEBE</name>
<evidence type="ECO:0000256" key="3">
    <source>
        <dbReference type="ARBA" id="ARBA00022741"/>
    </source>
</evidence>
<dbReference type="HOGENOM" id="CLU_006888_2_1_1"/>
<gene>
    <name evidence="10" type="ORF">CAEBREN_29888</name>
</gene>
<dbReference type="PROSITE" id="PS51789">
    <property type="entry name" value="RLR_CTR"/>
    <property type="match status" value="1"/>
</dbReference>
<evidence type="ECO:0000256" key="4">
    <source>
        <dbReference type="ARBA" id="ARBA00022840"/>
    </source>
</evidence>
<evidence type="ECO:0000259" key="9">
    <source>
        <dbReference type="PROSITE" id="PS51789"/>
    </source>
</evidence>
<evidence type="ECO:0000259" key="8">
    <source>
        <dbReference type="PROSITE" id="PS51194"/>
    </source>
</evidence>
<dbReference type="Pfam" id="PF11648">
    <property type="entry name" value="RIG-I_C-RD"/>
    <property type="match status" value="1"/>
</dbReference>
<dbReference type="InterPro" id="IPR051363">
    <property type="entry name" value="RLR_Helicase"/>
</dbReference>
<dbReference type="GO" id="GO:0005524">
    <property type="term" value="F:ATP binding"/>
    <property type="evidence" value="ECO:0007669"/>
    <property type="project" value="UniProtKB-KW"/>
</dbReference>
<evidence type="ECO:0000259" key="7">
    <source>
        <dbReference type="PROSITE" id="PS51192"/>
    </source>
</evidence>
<dbReference type="SMART" id="SM00487">
    <property type="entry name" value="DEXDc"/>
    <property type="match status" value="1"/>
</dbReference>
<dbReference type="GO" id="GO:0003724">
    <property type="term" value="F:RNA helicase activity"/>
    <property type="evidence" value="ECO:0007669"/>
    <property type="project" value="UniProtKB-EC"/>
</dbReference>
<comment type="catalytic activity">
    <reaction evidence="6">
        <text>ATP + H2O = ADP + phosphate + H(+)</text>
        <dbReference type="Rhea" id="RHEA:13065"/>
        <dbReference type="ChEBI" id="CHEBI:15377"/>
        <dbReference type="ChEBI" id="CHEBI:15378"/>
        <dbReference type="ChEBI" id="CHEBI:30616"/>
        <dbReference type="ChEBI" id="CHEBI:43474"/>
        <dbReference type="ChEBI" id="CHEBI:456216"/>
        <dbReference type="EC" id="3.6.4.13"/>
    </reaction>
    <physiologicalReaction direction="left-to-right" evidence="6">
        <dbReference type="Rhea" id="RHEA:13066"/>
    </physiologicalReaction>
</comment>
<dbReference type="SUPFAM" id="SSF52540">
    <property type="entry name" value="P-loop containing nucleoside triphosphate hydrolases"/>
    <property type="match status" value="1"/>
</dbReference>
<dbReference type="Pfam" id="PF00271">
    <property type="entry name" value="Helicase_C"/>
    <property type="match status" value="1"/>
</dbReference>
<dbReference type="InterPro" id="IPR014001">
    <property type="entry name" value="Helicase_ATP-bd"/>
</dbReference>
<dbReference type="FunCoup" id="G0PF37">
    <property type="interactions" value="1188"/>
</dbReference>
<dbReference type="OrthoDB" id="416741at2759"/>
<sequence length="1084" mass="125484">MVRKKECAALVRLYEREIIRCLEPIFREPDRGEHFEELLTRGRIEELIGESDNEMDFAKKLFVELTSSPLSLADDERLYKDVMAYNHANLRNSAVHRLMSCSDKSIIRSEFCKILRNLDNFLRFLNPTALLGFLGSYPQHYEDLVRVFNEWRNTEENEEDNQENMKKAILKMVPLFGEFAVYDIMYSIHEHTTNDNRQEAKSFIEQLLHLKEGEFRRYYGIFHFSDSINADRLQRNGQMYICPIHESATEMLVYIGSPNFNTNRYRMINIRHDNIQPEDSVQRLVIQSVRHRIDQQRQLCLRGYQEELCRVALRGENTIVTAPTGSGKTVIAANIIKNHFETRERQGRRFKALFMTPNSMILKQQCDSISSYLDHVYQVTIKVKKIVNDEDFQVQIVQGADNIPVRDAIKSKDLIVATPQMIVNLCNEHKDESRSENDIGIERFFLSTFTIIFFDECHSTLKNSPYANIMREYHTLKNMGNMPENHHLPQIVGLTASLGTGDGKNLLGVKDHIASLCANMDVKELSIVKENLDELRDYSPIVPDKVSYCERNTDGAISEFTKCMYDMIKAVENLIRVALVNEHIQVQEGQQIQPRFDDREYAPTNTFITAPEDKEHSGYLNWVCNQMNLVSITNFTDRRTKISINEALEVLKECYLTLNYNVNFNPDVALRYLRDEIENRARNFTPEMSRIWDQYHNRLVTTGTAQNSMILNLEQFVVDQNEQSPDSRAIVFVRTRYEAKILNEILNNSERLRNIGVKSDWISGLNKSTSGSGEIAASKQKQAEKLRKFANGEVRLLVSTSVAEEGLDVAACSLVIKYNYATNEIAHVQRRGRGRARNSTCVLITNSVALRDQESSNRDKENMMNQTLLAIQSNPIAFKDTVAVEIGKIWNRIVREDTERAQHVAEQVNQNILYRIVCKKCEVFLCTNKDVRSRGTQYLVCRPAFWSLVRKIKFSPEEVDRSHSTGRLYFQILCRGANCGATLGRLLDINSVELPCLGAEGMFFELIRLYYHVEYYSYRHHQRWNRGKKSNQEMENGMILHKFFTPLPIRQLDIQTMRDASQNRAPINFEVHSNGVIQNINRDA</sequence>
<dbReference type="Gene3D" id="2.170.150.30">
    <property type="entry name" value="RIG-I-like receptor, C-terminal regulatory domain"/>
    <property type="match status" value="1"/>
</dbReference>
<feature type="domain" description="Helicase ATP-binding" evidence="7">
    <location>
        <begin position="309"/>
        <end position="516"/>
    </location>
</feature>
<reference evidence="11" key="1">
    <citation type="submission" date="2011-07" db="EMBL/GenBank/DDBJ databases">
        <authorList>
            <consortium name="Caenorhabditis brenneri Sequencing and Analysis Consortium"/>
            <person name="Wilson R.K."/>
        </authorList>
    </citation>
    <scope>NUCLEOTIDE SEQUENCE [LARGE SCALE GENOMIC DNA]</scope>
    <source>
        <strain evidence="11">PB2801</strain>
    </source>
</reference>
<dbReference type="InterPro" id="IPR038557">
    <property type="entry name" value="RLR_C_sf"/>
</dbReference>
<dbReference type="Proteomes" id="UP000008068">
    <property type="component" value="Unassembled WGS sequence"/>
</dbReference>
<evidence type="ECO:0000313" key="10">
    <source>
        <dbReference type="EMBL" id="EGT53499.1"/>
    </source>
</evidence>
<feature type="domain" description="RLR CTR" evidence="9">
    <location>
        <begin position="904"/>
        <end position="1041"/>
    </location>
</feature>
<dbReference type="GO" id="GO:0005737">
    <property type="term" value="C:cytoplasm"/>
    <property type="evidence" value="ECO:0007669"/>
    <property type="project" value="TreeGrafter"/>
</dbReference>
<evidence type="ECO:0000256" key="5">
    <source>
        <dbReference type="ARBA" id="ARBA00022859"/>
    </source>
</evidence>
<dbReference type="InterPro" id="IPR027417">
    <property type="entry name" value="P-loop_NTPase"/>
</dbReference>
<dbReference type="EMBL" id="GL380341">
    <property type="protein sequence ID" value="EGT53499.1"/>
    <property type="molecule type" value="Genomic_DNA"/>
</dbReference>
<dbReference type="InterPro" id="IPR001650">
    <property type="entry name" value="Helicase_C-like"/>
</dbReference>
<evidence type="ECO:0000256" key="2">
    <source>
        <dbReference type="ARBA" id="ARBA00022588"/>
    </source>
</evidence>
<feature type="domain" description="Helicase C-terminal" evidence="8">
    <location>
        <begin position="712"/>
        <end position="882"/>
    </location>
</feature>
<dbReference type="InterPro" id="IPR011545">
    <property type="entry name" value="DEAD/DEAH_box_helicase_dom"/>
</dbReference>
<dbReference type="PANTHER" id="PTHR14074">
    <property type="entry name" value="HELICASE WITH DEATH DOMAIN-RELATED"/>
    <property type="match status" value="1"/>
</dbReference>
<dbReference type="eggNOG" id="KOG0354">
    <property type="taxonomic scope" value="Eukaryota"/>
</dbReference>
<organism evidence="11">
    <name type="scientific">Caenorhabditis brenneri</name>
    <name type="common">Nematode worm</name>
    <dbReference type="NCBI Taxonomy" id="135651"/>
    <lineage>
        <taxon>Eukaryota</taxon>
        <taxon>Metazoa</taxon>
        <taxon>Ecdysozoa</taxon>
        <taxon>Nematoda</taxon>
        <taxon>Chromadorea</taxon>
        <taxon>Rhabditida</taxon>
        <taxon>Rhabditina</taxon>
        <taxon>Rhabditomorpha</taxon>
        <taxon>Rhabditoidea</taxon>
        <taxon>Rhabditidae</taxon>
        <taxon>Peloderinae</taxon>
        <taxon>Caenorhabditis</taxon>
    </lineage>
</organism>
<keyword evidence="5" id="KW-0391">Immunity</keyword>
<evidence type="ECO:0008006" key="12">
    <source>
        <dbReference type="Google" id="ProtNLM"/>
    </source>
</evidence>
<accession>G0PF37</accession>
<dbReference type="SMART" id="SM00490">
    <property type="entry name" value="HELICc"/>
    <property type="match status" value="1"/>
</dbReference>
<evidence type="ECO:0000256" key="6">
    <source>
        <dbReference type="ARBA" id="ARBA00049390"/>
    </source>
</evidence>
<dbReference type="GO" id="GO:0045087">
    <property type="term" value="P:innate immune response"/>
    <property type="evidence" value="ECO:0007669"/>
    <property type="project" value="UniProtKB-KW"/>
</dbReference>
<keyword evidence="4" id="KW-0067">ATP-binding</keyword>
<dbReference type="InterPro" id="IPR021673">
    <property type="entry name" value="RLR_CTR"/>
</dbReference>
<keyword evidence="3" id="KW-0547">Nucleotide-binding</keyword>
<proteinExistence type="inferred from homology"/>
<keyword evidence="11" id="KW-1185">Reference proteome</keyword>
<protein>
    <recommendedName>
        <fullName evidence="12">RNA helicase</fullName>
    </recommendedName>
</protein>
<dbReference type="Pfam" id="PF00270">
    <property type="entry name" value="DEAD"/>
    <property type="match status" value="1"/>
</dbReference>
<comment type="similarity">
    <text evidence="1">Belongs to the helicase family. RLR subfamily.</text>
</comment>
<dbReference type="PANTHER" id="PTHR14074:SF29">
    <property type="entry name" value="DICER-RELATED HELICASE"/>
    <property type="match status" value="1"/>
</dbReference>
<dbReference type="Gene3D" id="1.20.1320.30">
    <property type="match status" value="1"/>
</dbReference>
<dbReference type="Gene3D" id="3.40.50.300">
    <property type="entry name" value="P-loop containing nucleotide triphosphate hydrolases"/>
    <property type="match status" value="2"/>
</dbReference>
<keyword evidence="2" id="KW-0399">Innate immunity</keyword>
<dbReference type="STRING" id="135651.G0PF37"/>
<evidence type="ECO:0000256" key="1">
    <source>
        <dbReference type="ARBA" id="ARBA00006866"/>
    </source>
</evidence>